<dbReference type="GO" id="GO:0008761">
    <property type="term" value="F:UDP-N-acetylglucosamine 2-epimerase activity"/>
    <property type="evidence" value="ECO:0007669"/>
    <property type="project" value="TreeGrafter"/>
</dbReference>
<dbReference type="Pfam" id="PF00480">
    <property type="entry name" value="ROK"/>
    <property type="match status" value="1"/>
</dbReference>
<name>A0A4P2VBH1_9ARCH</name>
<dbReference type="InterPro" id="IPR043129">
    <property type="entry name" value="ATPase_NBD"/>
</dbReference>
<dbReference type="EC" id="2.7.1.1" evidence="1"/>
<dbReference type="Proteomes" id="UP000509448">
    <property type="component" value="Chromosome"/>
</dbReference>
<dbReference type="RefSeq" id="WP_174448187.1">
    <property type="nucleotide sequence ID" value="NZ_AP018732.1"/>
</dbReference>
<accession>A0A4P2VBH1</accession>
<gene>
    <name evidence="1" type="ORF">NAS2_0507</name>
</gene>
<dbReference type="KEGG" id="ccai:NAS2_0507"/>
<protein>
    <submittedName>
        <fullName evidence="1">Hexokinase</fullName>
        <ecNumber evidence="1">2.7.1.1</ecNumber>
    </submittedName>
</protein>
<dbReference type="GeneID" id="55584325"/>
<sequence length="317" mass="32918">MRKVLAADLGATNLRAALIGEGGDVLELRRSSTPRQGVVDAIVRLVEDMADRVSSMGLASVGPMDIRRGVLLNPPNLNEHGEIEVVGRLRDRLGIDVVLLNDAVAGAIGEWTYGAGKGLRDVVYLTFSTGLGAGVIIDGRPLLGRRGNAHEVGHLVVDYRGRIRCGCGGIGHWEAYCSGSGLPKLASLVAHEHPELRGHLGRAIESGALPDAPSIFRAAREGDPLALEVVREFSAITAAGIASVASAYDPELVILGGPVYLQNRDLLDGLLGEYLPEYSLDGPPALAPAVLGDLSPLMGAAAAALSPALAGSAAQTQ</sequence>
<evidence type="ECO:0000313" key="1">
    <source>
        <dbReference type="EMBL" id="BBE41896.1"/>
    </source>
</evidence>
<dbReference type="PANTHER" id="PTHR18964:SF149">
    <property type="entry name" value="BIFUNCTIONAL UDP-N-ACETYLGLUCOSAMINE 2-EPIMERASE_N-ACETYLMANNOSAMINE KINASE"/>
    <property type="match status" value="1"/>
</dbReference>
<dbReference type="GO" id="GO:0004396">
    <property type="term" value="F:hexokinase activity"/>
    <property type="evidence" value="ECO:0007669"/>
    <property type="project" value="UniProtKB-EC"/>
</dbReference>
<dbReference type="EMBL" id="AP018732">
    <property type="protein sequence ID" value="BBE41896.1"/>
    <property type="molecule type" value="Genomic_DNA"/>
</dbReference>
<dbReference type="AlphaFoldDB" id="A0A4P2VBH1"/>
<evidence type="ECO:0000313" key="2">
    <source>
        <dbReference type="Proteomes" id="UP000509448"/>
    </source>
</evidence>
<keyword evidence="1" id="KW-0808">Transferase</keyword>
<keyword evidence="1" id="KW-0418">Kinase</keyword>
<keyword evidence="2" id="KW-1185">Reference proteome</keyword>
<dbReference type="GO" id="GO:0009384">
    <property type="term" value="F:N-acylmannosamine kinase activity"/>
    <property type="evidence" value="ECO:0007669"/>
    <property type="project" value="TreeGrafter"/>
</dbReference>
<reference evidence="1 2" key="1">
    <citation type="journal article" date="2019" name="ISME J.">
        <title>Isolation and characterization of a thermophilic sulfur- and iron-reducing thaumarchaeote from a terrestrial acidic hot spring.</title>
        <authorList>
            <person name="Kato S."/>
            <person name="Itoh T."/>
            <person name="Yuki M."/>
            <person name="Nagamori M."/>
            <person name="Ohnishi M."/>
            <person name="Uematsu K."/>
            <person name="Suzuki K."/>
            <person name="Takashina T."/>
            <person name="Ohkuma M."/>
        </authorList>
    </citation>
    <scope>NUCLEOTIDE SEQUENCE [LARGE SCALE GENOMIC DNA]</scope>
    <source>
        <strain evidence="1 2">NAS-02</strain>
    </source>
</reference>
<dbReference type="Gene3D" id="3.30.420.40">
    <property type="match status" value="2"/>
</dbReference>
<dbReference type="SUPFAM" id="SSF53067">
    <property type="entry name" value="Actin-like ATPase domain"/>
    <property type="match status" value="1"/>
</dbReference>
<organism evidence="1 2">
    <name type="scientific">Conexivisphaera calida</name>
    <dbReference type="NCBI Taxonomy" id="1874277"/>
    <lineage>
        <taxon>Archaea</taxon>
        <taxon>Nitrososphaerota</taxon>
        <taxon>Conexivisphaeria</taxon>
        <taxon>Conexivisphaerales</taxon>
        <taxon>Conexivisphaeraceae</taxon>
        <taxon>Conexivisphaera</taxon>
    </lineage>
</organism>
<dbReference type="PANTHER" id="PTHR18964">
    <property type="entry name" value="ROK (REPRESSOR, ORF, KINASE) FAMILY"/>
    <property type="match status" value="1"/>
</dbReference>
<proteinExistence type="predicted"/>
<dbReference type="OrthoDB" id="206224at2157"/>
<dbReference type="InterPro" id="IPR000600">
    <property type="entry name" value="ROK"/>
</dbReference>